<accession>A0A837G4T7</accession>
<keyword evidence="2" id="KW-0808">Transferase</keyword>
<feature type="domain" description="Glycosyl transferase family 1" evidence="1">
    <location>
        <begin position="215"/>
        <end position="371"/>
    </location>
</feature>
<reference evidence="2" key="1">
    <citation type="journal article" date="2015" name="BMC Genomics">
        <title>Genome mining reveals unlocked bioactive potential of marine Gram-negative bacteria.</title>
        <authorList>
            <person name="Machado H."/>
            <person name="Sonnenschein E.C."/>
            <person name="Melchiorsen J."/>
            <person name="Gram L."/>
        </authorList>
    </citation>
    <scope>NUCLEOTIDE SEQUENCE</scope>
    <source>
        <strain evidence="2">S2052</strain>
    </source>
</reference>
<dbReference type="GO" id="GO:1901135">
    <property type="term" value="P:carbohydrate derivative metabolic process"/>
    <property type="evidence" value="ECO:0007669"/>
    <property type="project" value="UniProtKB-ARBA"/>
</dbReference>
<dbReference type="Pfam" id="PF00534">
    <property type="entry name" value="Glycos_transf_1"/>
    <property type="match status" value="1"/>
</dbReference>
<dbReference type="AlphaFoldDB" id="A0A837G4T7"/>
<sequence length="444" mass="50645">MRILLTHYRVGETDGVSLEMDKWKWALEQQGHDVFYMAGSSGSVEAECIDALRYEDELNAKITQDAFIAPTYFESEEALLAAIHGQAEEIATQATAIIEKLDIDVIVPNNIFAVGHSLAAAIGLEKAVESTGVKVVNHHHDFHWEREKFSQPCYPSIQRILDKHFPPQRPQDKHCVINQLANDSLKNATDYDSTVVPNVFDFDGCDWKIDDYNQDLRSEFGIREQDIVILQATRIVARKGIELAVDLIADLQKKLPQWVGKSLYRGQKIESDSRIILVLAGMNEEDEYYDKLKAKAQQMNVELLDINHRIEHSRGDKNGIKQYSLWDAYVHADIVTYPSWLEGWGNQFLEGLVANIPQVVYRYPVYKTDIEHFGFHIIDLGDELSWDDNNLAQVSMQRISAAAEQTEAYLFDTALRQQHMQENYAIGQKHLSYKALSDILATVF</sequence>
<evidence type="ECO:0000313" key="2">
    <source>
        <dbReference type="EMBL" id="KJY71134.1"/>
    </source>
</evidence>
<dbReference type="CDD" id="cd03801">
    <property type="entry name" value="GT4_PimA-like"/>
    <property type="match status" value="1"/>
</dbReference>
<dbReference type="EMBL" id="JXXR01000016">
    <property type="protein sequence ID" value="KJY71134.1"/>
    <property type="molecule type" value="Genomic_DNA"/>
</dbReference>
<dbReference type="PANTHER" id="PTHR12526">
    <property type="entry name" value="GLYCOSYLTRANSFERASE"/>
    <property type="match status" value="1"/>
</dbReference>
<dbReference type="PANTHER" id="PTHR12526:SF628">
    <property type="entry name" value="MANNOSYLGLUCOSYLGLYCERATE SYNTHASE"/>
    <property type="match status" value="1"/>
</dbReference>
<comment type="caution">
    <text evidence="2">The sequence shown here is derived from an EMBL/GenBank/DDBJ whole genome shotgun (WGS) entry which is preliminary data.</text>
</comment>
<dbReference type="GO" id="GO:0016757">
    <property type="term" value="F:glycosyltransferase activity"/>
    <property type="evidence" value="ECO:0007669"/>
    <property type="project" value="InterPro"/>
</dbReference>
<dbReference type="RefSeq" id="WP_045986293.1">
    <property type="nucleotide sequence ID" value="NZ_CP063052.1"/>
</dbReference>
<dbReference type="Gene3D" id="3.40.50.2000">
    <property type="entry name" value="Glycogen Phosphorylase B"/>
    <property type="match status" value="2"/>
</dbReference>
<gene>
    <name evidence="2" type="ORF">TW71_14025</name>
</gene>
<organism evidence="2">
    <name type="scientific">Vibrio coralliilyticus</name>
    <dbReference type="NCBI Taxonomy" id="190893"/>
    <lineage>
        <taxon>Bacteria</taxon>
        <taxon>Pseudomonadati</taxon>
        <taxon>Pseudomonadota</taxon>
        <taxon>Gammaproteobacteria</taxon>
        <taxon>Vibrionales</taxon>
        <taxon>Vibrionaceae</taxon>
        <taxon>Vibrio</taxon>
    </lineage>
</organism>
<dbReference type="SUPFAM" id="SSF53756">
    <property type="entry name" value="UDP-Glycosyltransferase/glycogen phosphorylase"/>
    <property type="match status" value="1"/>
</dbReference>
<dbReference type="InterPro" id="IPR001296">
    <property type="entry name" value="Glyco_trans_1"/>
</dbReference>
<proteinExistence type="predicted"/>
<name>A0A837G4T7_9VIBR</name>
<evidence type="ECO:0000259" key="1">
    <source>
        <dbReference type="Pfam" id="PF00534"/>
    </source>
</evidence>
<protein>
    <submittedName>
        <fullName evidence="2">Glycosyl transferase family 1</fullName>
    </submittedName>
</protein>